<feature type="transmembrane region" description="Helical" evidence="7">
    <location>
        <begin position="230"/>
        <end position="253"/>
    </location>
</feature>
<keyword evidence="5 7" id="KW-1133">Transmembrane helix</keyword>
<dbReference type="EMBL" id="SJPN01000003">
    <property type="protein sequence ID" value="TWU04676.1"/>
    <property type="molecule type" value="Genomic_DNA"/>
</dbReference>
<feature type="transmembrane region" description="Helical" evidence="7">
    <location>
        <begin position="29"/>
        <end position="49"/>
    </location>
</feature>
<keyword evidence="6 7" id="KW-0472">Membrane</keyword>
<comment type="caution">
    <text evidence="9">The sequence shown here is derived from an EMBL/GenBank/DDBJ whole genome shotgun (WGS) entry which is preliminary data.</text>
</comment>
<evidence type="ECO:0000256" key="5">
    <source>
        <dbReference type="ARBA" id="ARBA00022989"/>
    </source>
</evidence>
<keyword evidence="10" id="KW-1185">Reference proteome</keyword>
<dbReference type="InterPro" id="IPR036259">
    <property type="entry name" value="MFS_trans_sf"/>
</dbReference>
<dbReference type="AlphaFoldDB" id="A0A5C6B068"/>
<evidence type="ECO:0000256" key="7">
    <source>
        <dbReference type="SAM" id="Phobius"/>
    </source>
</evidence>
<dbReference type="SUPFAM" id="SSF103473">
    <property type="entry name" value="MFS general substrate transporter"/>
    <property type="match status" value="1"/>
</dbReference>
<feature type="transmembrane region" description="Helical" evidence="7">
    <location>
        <begin position="327"/>
        <end position="345"/>
    </location>
</feature>
<organism evidence="9 10">
    <name type="scientific">Stieleria varia</name>
    <dbReference type="NCBI Taxonomy" id="2528005"/>
    <lineage>
        <taxon>Bacteria</taxon>
        <taxon>Pseudomonadati</taxon>
        <taxon>Planctomycetota</taxon>
        <taxon>Planctomycetia</taxon>
        <taxon>Pirellulales</taxon>
        <taxon>Pirellulaceae</taxon>
        <taxon>Stieleria</taxon>
    </lineage>
</organism>
<feature type="transmembrane region" description="Helical" evidence="7">
    <location>
        <begin position="287"/>
        <end position="307"/>
    </location>
</feature>
<feature type="transmembrane region" description="Helical" evidence="7">
    <location>
        <begin position="56"/>
        <end position="78"/>
    </location>
</feature>
<dbReference type="CDD" id="cd06173">
    <property type="entry name" value="MFS_MefA_like"/>
    <property type="match status" value="1"/>
</dbReference>
<sequence>MSNIGTWMHEIGAGWLMAELNDSPQMVSAVRTAMATPIVLLAIPAGVLADRINRRHLLLLTQSLMLCSTALLAVLTFSGVIREWSLLTLTFMTGLGMTLHVPTWQASIPELVPRKQLSRAIALGSISFNLARAVGPAIAGSLIALLGVWVAFSINAASFAGVIAVLLIWKRNRSESTRGLSFGRSLYQGLRYVYRKRAIRHALISVLLFVVPASALWSLLPLVAKTQLEWGPTGFGVLVGMIGVGAVLAARVLPRIQSRFGNDRTALAAMLGFALGLFSLASTNHPVVVAFATVIMGGSWMTVLTTLNTTVQVHLPGRMRARGMSCYLTAIAISMSLGSMTWGTIAEHLDVTGAQKIAAATIVVTAAIRTRFRLGAWH</sequence>
<proteinExistence type="predicted"/>
<dbReference type="Gene3D" id="1.20.1250.20">
    <property type="entry name" value="MFS general substrate transporter like domains"/>
    <property type="match status" value="1"/>
</dbReference>
<keyword evidence="2" id="KW-0813">Transport</keyword>
<gene>
    <name evidence="9" type="ORF">Pla52n_27180</name>
</gene>
<feature type="transmembrane region" description="Helical" evidence="7">
    <location>
        <begin position="149"/>
        <end position="169"/>
    </location>
</feature>
<comment type="subcellular location">
    <subcellularLocation>
        <location evidence="1">Cell membrane</location>
        <topology evidence="1">Multi-pass membrane protein</topology>
    </subcellularLocation>
</comment>
<dbReference type="Pfam" id="PF05977">
    <property type="entry name" value="MFS_3"/>
    <property type="match status" value="1"/>
</dbReference>
<name>A0A5C6B068_9BACT</name>
<evidence type="ECO:0000256" key="3">
    <source>
        <dbReference type="ARBA" id="ARBA00022475"/>
    </source>
</evidence>
<evidence type="ECO:0000256" key="6">
    <source>
        <dbReference type="ARBA" id="ARBA00023136"/>
    </source>
</evidence>
<feature type="transmembrane region" description="Helical" evidence="7">
    <location>
        <begin position="265"/>
        <end position="281"/>
    </location>
</feature>
<feature type="domain" description="Major facilitator superfamily (MFS) profile" evidence="8">
    <location>
        <begin position="1"/>
        <end position="378"/>
    </location>
</feature>
<dbReference type="PANTHER" id="PTHR23513">
    <property type="entry name" value="INTEGRAL MEMBRANE EFFLUX PROTEIN-RELATED"/>
    <property type="match status" value="1"/>
</dbReference>
<evidence type="ECO:0000313" key="9">
    <source>
        <dbReference type="EMBL" id="TWU04676.1"/>
    </source>
</evidence>
<evidence type="ECO:0000313" key="10">
    <source>
        <dbReference type="Proteomes" id="UP000320176"/>
    </source>
</evidence>
<keyword evidence="3" id="KW-1003">Cell membrane</keyword>
<evidence type="ECO:0000259" key="8">
    <source>
        <dbReference type="PROSITE" id="PS50850"/>
    </source>
</evidence>
<feature type="transmembrane region" description="Helical" evidence="7">
    <location>
        <begin position="84"/>
        <end position="101"/>
    </location>
</feature>
<dbReference type="InterPro" id="IPR010290">
    <property type="entry name" value="TM_effector"/>
</dbReference>
<dbReference type="PROSITE" id="PS50850">
    <property type="entry name" value="MFS"/>
    <property type="match status" value="1"/>
</dbReference>
<protein>
    <submittedName>
        <fullName evidence="9">Enterobactin exporter EntS</fullName>
    </submittedName>
</protein>
<dbReference type="InterPro" id="IPR020846">
    <property type="entry name" value="MFS_dom"/>
</dbReference>
<reference evidence="9 10" key="1">
    <citation type="submission" date="2019-02" db="EMBL/GenBank/DDBJ databases">
        <title>Deep-cultivation of Planctomycetes and their phenomic and genomic characterization uncovers novel biology.</title>
        <authorList>
            <person name="Wiegand S."/>
            <person name="Jogler M."/>
            <person name="Boedeker C."/>
            <person name="Pinto D."/>
            <person name="Vollmers J."/>
            <person name="Rivas-Marin E."/>
            <person name="Kohn T."/>
            <person name="Peeters S.H."/>
            <person name="Heuer A."/>
            <person name="Rast P."/>
            <person name="Oberbeckmann S."/>
            <person name="Bunk B."/>
            <person name="Jeske O."/>
            <person name="Meyerdierks A."/>
            <person name="Storesund J.E."/>
            <person name="Kallscheuer N."/>
            <person name="Luecker S."/>
            <person name="Lage O.M."/>
            <person name="Pohl T."/>
            <person name="Merkel B.J."/>
            <person name="Hornburger P."/>
            <person name="Mueller R.-W."/>
            <person name="Bruemmer F."/>
            <person name="Labrenz M."/>
            <person name="Spormann A.M."/>
            <person name="Op Den Camp H."/>
            <person name="Overmann J."/>
            <person name="Amann R."/>
            <person name="Jetten M.S.M."/>
            <person name="Mascher T."/>
            <person name="Medema M.H."/>
            <person name="Devos D.P."/>
            <person name="Kaster A.-K."/>
            <person name="Ovreas L."/>
            <person name="Rohde M."/>
            <person name="Galperin M.Y."/>
            <person name="Jogler C."/>
        </authorList>
    </citation>
    <scope>NUCLEOTIDE SEQUENCE [LARGE SCALE GENOMIC DNA]</scope>
    <source>
        <strain evidence="9 10">Pla52n</strain>
    </source>
</reference>
<dbReference type="Proteomes" id="UP000320176">
    <property type="component" value="Unassembled WGS sequence"/>
</dbReference>
<accession>A0A5C6B068</accession>
<keyword evidence="4 7" id="KW-0812">Transmembrane</keyword>
<feature type="transmembrane region" description="Helical" evidence="7">
    <location>
        <begin position="202"/>
        <end position="224"/>
    </location>
</feature>
<dbReference type="GO" id="GO:0005886">
    <property type="term" value="C:plasma membrane"/>
    <property type="evidence" value="ECO:0007669"/>
    <property type="project" value="UniProtKB-SubCell"/>
</dbReference>
<evidence type="ECO:0000256" key="1">
    <source>
        <dbReference type="ARBA" id="ARBA00004651"/>
    </source>
</evidence>
<evidence type="ECO:0000256" key="4">
    <source>
        <dbReference type="ARBA" id="ARBA00022692"/>
    </source>
</evidence>
<evidence type="ECO:0000256" key="2">
    <source>
        <dbReference type="ARBA" id="ARBA00022448"/>
    </source>
</evidence>
<dbReference type="PANTHER" id="PTHR23513:SF11">
    <property type="entry name" value="STAPHYLOFERRIN A TRANSPORTER"/>
    <property type="match status" value="1"/>
</dbReference>
<dbReference type="GO" id="GO:0022857">
    <property type="term" value="F:transmembrane transporter activity"/>
    <property type="evidence" value="ECO:0007669"/>
    <property type="project" value="InterPro"/>
</dbReference>